<evidence type="ECO:0000256" key="4">
    <source>
        <dbReference type="ARBA" id="ARBA00022617"/>
    </source>
</evidence>
<evidence type="ECO:0000256" key="10">
    <source>
        <dbReference type="ARBA" id="ARBA00023136"/>
    </source>
</evidence>
<keyword evidence="4" id="KW-0349">Heme</keyword>
<reference evidence="11" key="1">
    <citation type="submission" date="2016-03" db="EMBL/GenBank/DDBJ databases">
        <title>Gut transcriptome analysis on engorged females of Ornithodoros mimon (Acari: Argasidae) and phylogenetic inferences of soft ticks.</title>
        <authorList>
            <person name="Landulfo G.A."/>
            <person name="Giovanni D."/>
            <person name="Carvalho E."/>
            <person name="Junqueira-de-Azevedo I."/>
            <person name="Patane J."/>
            <person name="Mendoca R."/>
            <person name="Barros-Battesti D."/>
        </authorList>
    </citation>
    <scope>NUCLEOTIDE SEQUENCE</scope>
    <source>
        <strain evidence="11">Females</strain>
        <tissue evidence="11">Gut</tissue>
    </source>
</reference>
<dbReference type="InterPro" id="IPR002402">
    <property type="entry name" value="Cyt_P450_E_grp-II"/>
</dbReference>
<comment type="similarity">
    <text evidence="3">Belongs to the cytochrome P450 family.</text>
</comment>
<evidence type="ECO:0000256" key="9">
    <source>
        <dbReference type="ARBA" id="ARBA00023033"/>
    </source>
</evidence>
<evidence type="ECO:0000256" key="8">
    <source>
        <dbReference type="ARBA" id="ARBA00023004"/>
    </source>
</evidence>
<feature type="non-terminal residue" evidence="11">
    <location>
        <position position="1"/>
    </location>
</feature>
<keyword evidence="8" id="KW-0408">Iron</keyword>
<dbReference type="AlphaFoldDB" id="A0A147B8Y8"/>
<dbReference type="Pfam" id="PF00067">
    <property type="entry name" value="p450"/>
    <property type="match status" value="1"/>
</dbReference>
<name>A0A147B8Y8_9ACAR</name>
<dbReference type="EMBL" id="GEIB01000776">
    <property type="protein sequence ID" value="JAR87224.1"/>
    <property type="molecule type" value="Transcribed_RNA"/>
</dbReference>
<dbReference type="PRINTS" id="PR00464">
    <property type="entry name" value="EP450II"/>
</dbReference>
<dbReference type="InterPro" id="IPR001128">
    <property type="entry name" value="Cyt_P450"/>
</dbReference>
<dbReference type="GO" id="GO:0005506">
    <property type="term" value="F:iron ion binding"/>
    <property type="evidence" value="ECO:0007669"/>
    <property type="project" value="InterPro"/>
</dbReference>
<evidence type="ECO:0000256" key="6">
    <source>
        <dbReference type="ARBA" id="ARBA00022824"/>
    </source>
</evidence>
<dbReference type="InterPro" id="IPR050196">
    <property type="entry name" value="Cytochrome_P450_Monoox"/>
</dbReference>
<organism evidence="11">
    <name type="scientific">Alectorobius mimon</name>
    <dbReference type="NCBI Taxonomy" id="360319"/>
    <lineage>
        <taxon>Eukaryota</taxon>
        <taxon>Metazoa</taxon>
        <taxon>Ecdysozoa</taxon>
        <taxon>Arthropoda</taxon>
        <taxon>Chelicerata</taxon>
        <taxon>Arachnida</taxon>
        <taxon>Acari</taxon>
        <taxon>Parasitiformes</taxon>
        <taxon>Ixodida</taxon>
        <taxon>Ixodoidea</taxon>
        <taxon>Argasidae</taxon>
        <taxon>Ornithodorinae</taxon>
        <taxon>Alectorobius</taxon>
    </lineage>
</organism>
<dbReference type="GO" id="GO:0020037">
    <property type="term" value="F:heme binding"/>
    <property type="evidence" value="ECO:0007669"/>
    <property type="project" value="InterPro"/>
</dbReference>
<dbReference type="Gene3D" id="1.10.630.10">
    <property type="entry name" value="Cytochrome P450"/>
    <property type="match status" value="1"/>
</dbReference>
<sequence>PEKIPLLRVWIIHRTLSCQAHLVGYSRLLLQMSLGGIMAYRREGMLRFYGCTQPTLALFKASFVEDVLTSNSIIEKSSEYDVIKPWLGTGLLTSGGAKWRTRRRLLTPSFHFRTLDDFLPPINEQSVVFVEKLKNVKGVVDIVPLVTLCTLDIISETIMGYRLNAQS</sequence>
<feature type="non-terminal residue" evidence="11">
    <location>
        <position position="167"/>
    </location>
</feature>
<keyword evidence="9" id="KW-0503">Monooxygenase</keyword>
<evidence type="ECO:0000256" key="3">
    <source>
        <dbReference type="ARBA" id="ARBA00010617"/>
    </source>
</evidence>
<protein>
    <submittedName>
        <fullName evidence="11">Cytochrome p450 4c3 like</fullName>
    </submittedName>
</protein>
<accession>A0A147B8Y8</accession>
<dbReference type="InterPro" id="IPR036396">
    <property type="entry name" value="Cyt_P450_sf"/>
</dbReference>
<evidence type="ECO:0000256" key="5">
    <source>
        <dbReference type="ARBA" id="ARBA00022723"/>
    </source>
</evidence>
<dbReference type="SUPFAM" id="SSF48264">
    <property type="entry name" value="Cytochrome P450"/>
    <property type="match status" value="1"/>
</dbReference>
<keyword evidence="5" id="KW-0479">Metal-binding</keyword>
<keyword evidence="10" id="KW-0472">Membrane</keyword>
<dbReference type="GO" id="GO:0016705">
    <property type="term" value="F:oxidoreductase activity, acting on paired donors, with incorporation or reduction of molecular oxygen"/>
    <property type="evidence" value="ECO:0007669"/>
    <property type="project" value="InterPro"/>
</dbReference>
<evidence type="ECO:0000256" key="2">
    <source>
        <dbReference type="ARBA" id="ARBA00004586"/>
    </source>
</evidence>
<evidence type="ECO:0000313" key="11">
    <source>
        <dbReference type="EMBL" id="JAR87224.1"/>
    </source>
</evidence>
<dbReference type="PANTHER" id="PTHR24291">
    <property type="entry name" value="CYTOCHROME P450 FAMILY 4"/>
    <property type="match status" value="1"/>
</dbReference>
<evidence type="ECO:0000256" key="7">
    <source>
        <dbReference type="ARBA" id="ARBA00023002"/>
    </source>
</evidence>
<comment type="subcellular location">
    <subcellularLocation>
        <location evidence="2">Endoplasmic reticulum membrane</location>
    </subcellularLocation>
</comment>
<evidence type="ECO:0000256" key="1">
    <source>
        <dbReference type="ARBA" id="ARBA00001971"/>
    </source>
</evidence>
<keyword evidence="6" id="KW-0256">Endoplasmic reticulum</keyword>
<dbReference type="GO" id="GO:0004497">
    <property type="term" value="F:monooxygenase activity"/>
    <property type="evidence" value="ECO:0007669"/>
    <property type="project" value="UniProtKB-KW"/>
</dbReference>
<proteinExistence type="inferred from homology"/>
<keyword evidence="7" id="KW-0560">Oxidoreductase</keyword>
<comment type="cofactor">
    <cofactor evidence="1">
        <name>heme</name>
        <dbReference type="ChEBI" id="CHEBI:30413"/>
    </cofactor>
</comment>
<dbReference type="GO" id="GO:0005789">
    <property type="term" value="C:endoplasmic reticulum membrane"/>
    <property type="evidence" value="ECO:0007669"/>
    <property type="project" value="UniProtKB-SubCell"/>
</dbReference>
<dbReference type="PANTHER" id="PTHR24291:SF189">
    <property type="entry name" value="CYTOCHROME P450 4C3-RELATED"/>
    <property type="match status" value="1"/>
</dbReference>